<sequence length="50" mass="5462">MLKITPEIHGVARTAHGFREILAMIFIGVGTIAEDHPDEWGCAALPLIHL</sequence>
<organism evidence="1">
    <name type="scientific">Paenibacillus polymyxa</name>
    <name type="common">Bacillus polymyxa</name>
    <dbReference type="NCBI Taxonomy" id="1406"/>
    <lineage>
        <taxon>Bacteria</taxon>
        <taxon>Bacillati</taxon>
        <taxon>Bacillota</taxon>
        <taxon>Bacilli</taxon>
        <taxon>Bacillales</taxon>
        <taxon>Paenibacillaceae</taxon>
        <taxon>Paenibacillus</taxon>
    </lineage>
</organism>
<reference evidence="1" key="1">
    <citation type="submission" date="2022-11" db="EMBL/GenBank/DDBJ databases">
        <authorList>
            <person name="Vasilchenko N.G."/>
            <person name="Prazdnova E.V."/>
            <person name="Gorovtsov A.V."/>
            <person name="Chistyakov V.A."/>
            <person name="Pak M.L."/>
        </authorList>
    </citation>
    <scope>NUCLEOTIDE SEQUENCE</scope>
    <source>
        <strain evidence="1">R 4.5</strain>
    </source>
</reference>
<proteinExistence type="predicted"/>
<protein>
    <submittedName>
        <fullName evidence="1">Uncharacterized protein</fullName>
    </submittedName>
</protein>
<dbReference type="RefSeq" id="WP_237166202.1">
    <property type="nucleotide sequence ID" value="NZ_CP015423.1"/>
</dbReference>
<gene>
    <name evidence="1" type="ORF">MF626_05555</name>
</gene>
<dbReference type="AlphaFoldDB" id="A0AAE9TI32"/>
<dbReference type="EMBL" id="CP097770">
    <property type="protein sequence ID" value="UZP76464.1"/>
    <property type="molecule type" value="Genomic_DNA"/>
</dbReference>
<evidence type="ECO:0000313" key="1">
    <source>
        <dbReference type="EMBL" id="UZP76464.1"/>
    </source>
</evidence>
<accession>A0AAE9TI32</accession>
<name>A0AAE9TI32_PAEPO</name>